<sequence>MLQIGRGDVSILSLSTSVPCWLYFQTGRSTNVNDHTNSIPFFPRIEETNWAVAHTPKKSASYRACFCFLSPVIWGSRLRLISFILEKEMAMVQAYRRISGGSAIFADSFRFTTCWRHFSTSFREERDTFGPIQVPSDKLWGAQTQRSLQNFEIGGDRERMPEPIIRSFGILKKCAAKVNMEYGLDPSIGKAIMEAAQEVAEGKLNDHFPLVIWQTGSGTQSNMNANEVIANRAAEILGHKRGDKFVHPNDHVNRSQSSNDTFPTVMHIAAATEINSRLIPKLKQLHTSLQKKTNEFSDIVKIGRTHTQDATPLTLGQEFSGYTTQVKYGIDRIICTLPRLYQLAQGGTAVGTGLNTKKGFDVKIAAAVADETRLPFVTAENKFEALAAHDAFVEASGALNTIAASLMKIANDIRFLGSGPRCGFGELILPENEPGSSIMPGKVNPTQCEALTMVCAQAIGNHVALTVGGSNGHFELNVFKPMIANSLLHSIRLLADASASFEKNCVRGIQANRDKISKLLHESLMLVTSLNPKIGYDNAAAVAKTAHKQGCTLKEAALKLEVLTSEEFDQLVRPEKMLGPTD</sequence>
<reference evidence="1 2" key="2">
    <citation type="journal article" date="2022" name="Mol. Ecol. Resour.">
        <title>The genomes of chicory, endive, great burdock and yacon provide insights into Asteraceae paleo-polyploidization history and plant inulin production.</title>
        <authorList>
            <person name="Fan W."/>
            <person name="Wang S."/>
            <person name="Wang H."/>
            <person name="Wang A."/>
            <person name="Jiang F."/>
            <person name="Liu H."/>
            <person name="Zhao H."/>
            <person name="Xu D."/>
            <person name="Zhang Y."/>
        </authorList>
    </citation>
    <scope>NUCLEOTIDE SEQUENCE [LARGE SCALE GENOMIC DNA]</scope>
    <source>
        <strain evidence="2">cv. Yunnan</strain>
        <tissue evidence="1">Leaves</tissue>
    </source>
</reference>
<accession>A0ACB9GWD8</accession>
<dbReference type="EMBL" id="CM042030">
    <property type="protein sequence ID" value="KAI3787498.1"/>
    <property type="molecule type" value="Genomic_DNA"/>
</dbReference>
<keyword evidence="2" id="KW-1185">Reference proteome</keyword>
<evidence type="ECO:0000313" key="1">
    <source>
        <dbReference type="EMBL" id="KAI3787498.1"/>
    </source>
</evidence>
<reference evidence="2" key="1">
    <citation type="journal article" date="2022" name="Mol. Ecol. Resour.">
        <title>The genomes of chicory, endive, great burdock and yacon provide insights into Asteraceae palaeo-polyploidization history and plant inulin production.</title>
        <authorList>
            <person name="Fan W."/>
            <person name="Wang S."/>
            <person name="Wang H."/>
            <person name="Wang A."/>
            <person name="Jiang F."/>
            <person name="Liu H."/>
            <person name="Zhao H."/>
            <person name="Xu D."/>
            <person name="Zhang Y."/>
        </authorList>
    </citation>
    <scope>NUCLEOTIDE SEQUENCE [LARGE SCALE GENOMIC DNA]</scope>
    <source>
        <strain evidence="2">cv. Yunnan</strain>
    </source>
</reference>
<evidence type="ECO:0000313" key="2">
    <source>
        <dbReference type="Proteomes" id="UP001056120"/>
    </source>
</evidence>
<organism evidence="1 2">
    <name type="scientific">Smallanthus sonchifolius</name>
    <dbReference type="NCBI Taxonomy" id="185202"/>
    <lineage>
        <taxon>Eukaryota</taxon>
        <taxon>Viridiplantae</taxon>
        <taxon>Streptophyta</taxon>
        <taxon>Embryophyta</taxon>
        <taxon>Tracheophyta</taxon>
        <taxon>Spermatophyta</taxon>
        <taxon>Magnoliopsida</taxon>
        <taxon>eudicotyledons</taxon>
        <taxon>Gunneridae</taxon>
        <taxon>Pentapetalae</taxon>
        <taxon>asterids</taxon>
        <taxon>campanulids</taxon>
        <taxon>Asterales</taxon>
        <taxon>Asteraceae</taxon>
        <taxon>Asteroideae</taxon>
        <taxon>Heliantheae alliance</taxon>
        <taxon>Millerieae</taxon>
        <taxon>Smallanthus</taxon>
    </lineage>
</organism>
<comment type="caution">
    <text evidence="1">The sequence shown here is derived from an EMBL/GenBank/DDBJ whole genome shotgun (WGS) entry which is preliminary data.</text>
</comment>
<gene>
    <name evidence="1" type="ORF">L1987_42009</name>
</gene>
<protein>
    <submittedName>
        <fullName evidence="1">Uncharacterized protein</fullName>
    </submittedName>
</protein>
<proteinExistence type="predicted"/>
<name>A0ACB9GWD8_9ASTR</name>
<dbReference type="Proteomes" id="UP001056120">
    <property type="component" value="Linkage Group LG13"/>
</dbReference>